<protein>
    <submittedName>
        <fullName evidence="4">Glycosyltransferase</fullName>
    </submittedName>
</protein>
<keyword evidence="5" id="KW-1185">Reference proteome</keyword>
<accession>A0ABP6NNH7</accession>
<dbReference type="SUPFAM" id="SSF53756">
    <property type="entry name" value="UDP-Glycosyltransferase/glycogen phosphorylase"/>
    <property type="match status" value="1"/>
</dbReference>
<evidence type="ECO:0000256" key="1">
    <source>
        <dbReference type="ARBA" id="ARBA00022676"/>
    </source>
</evidence>
<dbReference type="Pfam" id="PF13692">
    <property type="entry name" value="Glyco_trans_1_4"/>
    <property type="match status" value="1"/>
</dbReference>
<evidence type="ECO:0000313" key="5">
    <source>
        <dbReference type="Proteomes" id="UP001499924"/>
    </source>
</evidence>
<reference evidence="5" key="1">
    <citation type="journal article" date="2019" name="Int. J. Syst. Evol. Microbiol.">
        <title>The Global Catalogue of Microorganisms (GCM) 10K type strain sequencing project: providing services to taxonomists for standard genome sequencing and annotation.</title>
        <authorList>
            <consortium name="The Broad Institute Genomics Platform"/>
            <consortium name="The Broad Institute Genome Sequencing Center for Infectious Disease"/>
            <person name="Wu L."/>
            <person name="Ma J."/>
        </authorList>
    </citation>
    <scope>NUCLEOTIDE SEQUENCE [LARGE SCALE GENOMIC DNA]</scope>
    <source>
        <strain evidence="5">JCM 15614</strain>
    </source>
</reference>
<evidence type="ECO:0000256" key="2">
    <source>
        <dbReference type="ARBA" id="ARBA00022679"/>
    </source>
</evidence>
<evidence type="ECO:0000256" key="3">
    <source>
        <dbReference type="SAM" id="MobiDB-lite"/>
    </source>
</evidence>
<dbReference type="PANTHER" id="PTHR12526">
    <property type="entry name" value="GLYCOSYLTRANSFERASE"/>
    <property type="match status" value="1"/>
</dbReference>
<dbReference type="EMBL" id="BAAAVV010000001">
    <property type="protein sequence ID" value="GAA3154010.1"/>
    <property type="molecule type" value="Genomic_DNA"/>
</dbReference>
<sequence>MRVLAFGTYDVSRHPRVGVLVAGLRDRGVEVEEVVRPLGLSTAERVRMLQQPWRLPLLVVRLLRCWTSILVRGVRAVRRSPVDAVLVGYLGHFDVVLARLAFPRTTVVLDHLVFAGDTARDRGAGAGLRGRLLDGLDRLALACADVVVVDTEEHAALVPSRRREDTVVCPVGADVSWFEAQQAAPAPRADRPLRAVFFGLHTPLQGTVTIAQALALLADRPDIEVTMAGSGQDFERAHALGRANPHVTWHEWIPAHELPALVAAHDVCLGIFGTGPKSRRVVPNKAYQGAAAGCVVVTGDTPPQRRALGSAGVFVEAGDAAALAVALRRLADDRAATAELRTASAARAREMFSPRAVTAPLQQALARRHPPSTSLQEHR</sequence>
<dbReference type="PANTHER" id="PTHR12526:SF510">
    <property type="entry name" value="D-INOSITOL 3-PHOSPHATE GLYCOSYLTRANSFERASE"/>
    <property type="match status" value="1"/>
</dbReference>
<keyword evidence="1" id="KW-0328">Glycosyltransferase</keyword>
<gene>
    <name evidence="4" type="ORF">GCM10010531_01280</name>
</gene>
<dbReference type="Proteomes" id="UP001499924">
    <property type="component" value="Unassembled WGS sequence"/>
</dbReference>
<comment type="caution">
    <text evidence="4">The sequence shown here is derived from an EMBL/GenBank/DDBJ whole genome shotgun (WGS) entry which is preliminary data.</text>
</comment>
<dbReference type="Gene3D" id="3.40.50.2000">
    <property type="entry name" value="Glycogen Phosphorylase B"/>
    <property type="match status" value="1"/>
</dbReference>
<dbReference type="RefSeq" id="WP_344686547.1">
    <property type="nucleotide sequence ID" value="NZ_BAAAVV010000001.1"/>
</dbReference>
<feature type="region of interest" description="Disordered" evidence="3">
    <location>
        <begin position="359"/>
        <end position="379"/>
    </location>
</feature>
<evidence type="ECO:0000313" key="4">
    <source>
        <dbReference type="EMBL" id="GAA3154010.1"/>
    </source>
</evidence>
<name>A0ABP6NNH7_9ACTN</name>
<proteinExistence type="predicted"/>
<organism evidence="4 5">
    <name type="scientific">Blastococcus jejuensis</name>
    <dbReference type="NCBI Taxonomy" id="351224"/>
    <lineage>
        <taxon>Bacteria</taxon>
        <taxon>Bacillati</taxon>
        <taxon>Actinomycetota</taxon>
        <taxon>Actinomycetes</taxon>
        <taxon>Geodermatophilales</taxon>
        <taxon>Geodermatophilaceae</taxon>
        <taxon>Blastococcus</taxon>
    </lineage>
</organism>
<keyword evidence="2" id="KW-0808">Transferase</keyword>